<dbReference type="AlphaFoldDB" id="A0AAD3E2W0"/>
<sequence length="114" mass="11828">PPHLRKPYQNQLNKILTEMAEQAAAGGNATAAANGNGTAATSNGSTAAASAQDDAVRQRLQAAEAEWTPQAGVSYSPVSSEEQKKLVAVLESQQLLLPLLPEEESGSGGQLLPY</sequence>
<evidence type="ECO:0000256" key="1">
    <source>
        <dbReference type="SAM" id="MobiDB-lite"/>
    </source>
</evidence>
<name>A0AAD3E2W0_9CHLO</name>
<feature type="non-terminal residue" evidence="2">
    <location>
        <position position="1"/>
    </location>
</feature>
<feature type="non-terminal residue" evidence="2">
    <location>
        <position position="114"/>
    </location>
</feature>
<feature type="compositionally biased region" description="Low complexity" evidence="1">
    <location>
        <begin position="25"/>
        <end position="51"/>
    </location>
</feature>
<feature type="region of interest" description="Disordered" evidence="1">
    <location>
        <begin position="25"/>
        <end position="78"/>
    </location>
</feature>
<protein>
    <submittedName>
        <fullName evidence="2">Uncharacterized protein</fullName>
    </submittedName>
</protein>
<dbReference type="EMBL" id="BMAR01000050">
    <property type="protein sequence ID" value="GFR51492.1"/>
    <property type="molecule type" value="Genomic_DNA"/>
</dbReference>
<organism evidence="2 3">
    <name type="scientific">Astrephomene gubernaculifera</name>
    <dbReference type="NCBI Taxonomy" id="47775"/>
    <lineage>
        <taxon>Eukaryota</taxon>
        <taxon>Viridiplantae</taxon>
        <taxon>Chlorophyta</taxon>
        <taxon>core chlorophytes</taxon>
        <taxon>Chlorophyceae</taxon>
        <taxon>CS clade</taxon>
        <taxon>Chlamydomonadales</taxon>
        <taxon>Astrephomenaceae</taxon>
        <taxon>Astrephomene</taxon>
    </lineage>
</organism>
<dbReference type="Proteomes" id="UP001054857">
    <property type="component" value="Unassembled WGS sequence"/>
</dbReference>
<reference evidence="2 3" key="1">
    <citation type="journal article" date="2021" name="Sci. Rep.">
        <title>Genome sequencing of the multicellular alga Astrephomene provides insights into convergent evolution of germ-soma differentiation.</title>
        <authorList>
            <person name="Yamashita S."/>
            <person name="Yamamoto K."/>
            <person name="Matsuzaki R."/>
            <person name="Suzuki S."/>
            <person name="Yamaguchi H."/>
            <person name="Hirooka S."/>
            <person name="Minakuchi Y."/>
            <person name="Miyagishima S."/>
            <person name="Kawachi M."/>
            <person name="Toyoda A."/>
            <person name="Nozaki H."/>
        </authorList>
    </citation>
    <scope>NUCLEOTIDE SEQUENCE [LARGE SCALE GENOMIC DNA]</scope>
    <source>
        <strain evidence="2 3">NIES-4017</strain>
    </source>
</reference>
<evidence type="ECO:0000313" key="2">
    <source>
        <dbReference type="EMBL" id="GFR51492.1"/>
    </source>
</evidence>
<gene>
    <name evidence="2" type="ORF">Agub_g13854</name>
</gene>
<evidence type="ECO:0000313" key="3">
    <source>
        <dbReference type="Proteomes" id="UP001054857"/>
    </source>
</evidence>
<keyword evidence="3" id="KW-1185">Reference proteome</keyword>
<accession>A0AAD3E2W0</accession>
<comment type="caution">
    <text evidence="2">The sequence shown here is derived from an EMBL/GenBank/DDBJ whole genome shotgun (WGS) entry which is preliminary data.</text>
</comment>
<proteinExistence type="predicted"/>